<name>A0A166CCT3_9AGAM</name>
<sequence length="87" mass="9727">MLRWHPLPSSTIPRNLIESLLATSTRMALESLRYQGVGAFEFLVNSHTSERVSPEINPRIQVKHAVIGVFLFPDSNSESQIPHATSD</sequence>
<feature type="domain" description="Carbamoyl phosphate synthase ATP-binding" evidence="1">
    <location>
        <begin position="8"/>
        <end position="66"/>
    </location>
</feature>
<dbReference type="GO" id="GO:0005524">
    <property type="term" value="F:ATP binding"/>
    <property type="evidence" value="ECO:0007669"/>
    <property type="project" value="InterPro"/>
</dbReference>
<evidence type="ECO:0000313" key="3">
    <source>
        <dbReference type="Proteomes" id="UP000076532"/>
    </source>
</evidence>
<gene>
    <name evidence="2" type="ORF">FIBSPDRAFT_869194</name>
</gene>
<dbReference type="AlphaFoldDB" id="A0A166CCT3"/>
<dbReference type="Gene3D" id="3.30.470.20">
    <property type="entry name" value="ATP-grasp fold, B domain"/>
    <property type="match status" value="1"/>
</dbReference>
<dbReference type="SUPFAM" id="SSF56059">
    <property type="entry name" value="Glutathione synthetase ATP-binding domain-like"/>
    <property type="match status" value="1"/>
</dbReference>
<dbReference type="Pfam" id="PF02786">
    <property type="entry name" value="CPSase_L_D2"/>
    <property type="match status" value="1"/>
</dbReference>
<proteinExistence type="predicted"/>
<reference evidence="2 3" key="1">
    <citation type="journal article" date="2016" name="Mol. Biol. Evol.">
        <title>Comparative Genomics of Early-Diverging Mushroom-Forming Fungi Provides Insights into the Origins of Lignocellulose Decay Capabilities.</title>
        <authorList>
            <person name="Nagy L.G."/>
            <person name="Riley R."/>
            <person name="Tritt A."/>
            <person name="Adam C."/>
            <person name="Daum C."/>
            <person name="Floudas D."/>
            <person name="Sun H."/>
            <person name="Yadav J.S."/>
            <person name="Pangilinan J."/>
            <person name="Larsson K.H."/>
            <person name="Matsuura K."/>
            <person name="Barry K."/>
            <person name="Labutti K."/>
            <person name="Kuo R."/>
            <person name="Ohm R.A."/>
            <person name="Bhattacharya S.S."/>
            <person name="Shirouzu T."/>
            <person name="Yoshinaga Y."/>
            <person name="Martin F.M."/>
            <person name="Grigoriev I.V."/>
            <person name="Hibbett D.S."/>
        </authorList>
    </citation>
    <scope>NUCLEOTIDE SEQUENCE [LARGE SCALE GENOMIC DNA]</scope>
    <source>
        <strain evidence="2 3">CBS 109695</strain>
    </source>
</reference>
<dbReference type="InterPro" id="IPR005479">
    <property type="entry name" value="CPAse_ATP-bd"/>
</dbReference>
<dbReference type="Proteomes" id="UP000076532">
    <property type="component" value="Unassembled WGS sequence"/>
</dbReference>
<keyword evidence="3" id="KW-1185">Reference proteome</keyword>
<organism evidence="2 3">
    <name type="scientific">Athelia psychrophila</name>
    <dbReference type="NCBI Taxonomy" id="1759441"/>
    <lineage>
        <taxon>Eukaryota</taxon>
        <taxon>Fungi</taxon>
        <taxon>Dikarya</taxon>
        <taxon>Basidiomycota</taxon>
        <taxon>Agaricomycotina</taxon>
        <taxon>Agaricomycetes</taxon>
        <taxon>Agaricomycetidae</taxon>
        <taxon>Atheliales</taxon>
        <taxon>Atheliaceae</taxon>
        <taxon>Athelia</taxon>
    </lineage>
</organism>
<evidence type="ECO:0000313" key="2">
    <source>
        <dbReference type="EMBL" id="KZP13527.1"/>
    </source>
</evidence>
<evidence type="ECO:0000259" key="1">
    <source>
        <dbReference type="Pfam" id="PF02786"/>
    </source>
</evidence>
<protein>
    <recommendedName>
        <fullName evidence="1">Carbamoyl phosphate synthase ATP-binding domain-containing protein</fullName>
    </recommendedName>
</protein>
<accession>A0A166CCT3</accession>
<dbReference type="EMBL" id="KV417631">
    <property type="protein sequence ID" value="KZP13527.1"/>
    <property type="molecule type" value="Genomic_DNA"/>
</dbReference>